<feature type="compositionally biased region" description="Polar residues" evidence="6">
    <location>
        <begin position="1"/>
        <end position="10"/>
    </location>
</feature>
<feature type="region of interest" description="Disordered" evidence="6">
    <location>
        <begin position="1"/>
        <end position="48"/>
    </location>
</feature>
<comment type="caution">
    <text evidence="7">The sequence shown here is derived from an EMBL/GenBank/DDBJ whole genome shotgun (WGS) entry which is preliminary data.</text>
</comment>
<keyword evidence="5" id="KW-0175">Coiled coil</keyword>
<dbReference type="PANTHER" id="PTHR46349">
    <property type="entry name" value="CINGULIN-LIKE PROTEIN 1-RELATED"/>
    <property type="match status" value="1"/>
</dbReference>
<feature type="region of interest" description="Disordered" evidence="6">
    <location>
        <begin position="657"/>
        <end position="681"/>
    </location>
</feature>
<evidence type="ECO:0000313" key="7">
    <source>
        <dbReference type="EMBL" id="RNF26644.1"/>
    </source>
</evidence>
<feature type="region of interest" description="Disordered" evidence="6">
    <location>
        <begin position="217"/>
        <end position="299"/>
    </location>
</feature>
<evidence type="ECO:0000256" key="3">
    <source>
        <dbReference type="ARBA" id="ARBA00023123"/>
    </source>
</evidence>
<keyword evidence="4" id="KW-0505">Motor protein</keyword>
<name>A0A3R7PXC7_9TRYP</name>
<evidence type="ECO:0000256" key="2">
    <source>
        <dbReference type="ARBA" id="ARBA00022490"/>
    </source>
</evidence>
<protein>
    <submittedName>
        <fullName evidence="7">Uncharacterized protein</fullName>
    </submittedName>
</protein>
<feature type="compositionally biased region" description="Low complexity" evidence="6">
    <location>
        <begin position="278"/>
        <end position="291"/>
    </location>
</feature>
<evidence type="ECO:0000256" key="1">
    <source>
        <dbReference type="ARBA" id="ARBA00004496"/>
    </source>
</evidence>
<feature type="coiled-coil region" evidence="5">
    <location>
        <begin position="370"/>
        <end position="515"/>
    </location>
</feature>
<evidence type="ECO:0000313" key="8">
    <source>
        <dbReference type="Proteomes" id="UP000284403"/>
    </source>
</evidence>
<dbReference type="PANTHER" id="PTHR46349:SF6">
    <property type="entry name" value="MYOSIN-6-LIKE"/>
    <property type="match status" value="1"/>
</dbReference>
<keyword evidence="2" id="KW-0963">Cytoplasm</keyword>
<sequence length="714" mass="77540">MASSGASQRRTTSSSPLASTPPVTTTTTTTTTMGTLSGSDPRQQRRGFLASQNPAVAAPAANTNTSSETQRPLYSDVGELPEEILSYFEHWASPTEVLQLRALCSDVVSNYKHEATRLLRELEAVKQGRDALQREVQETQRLRQLYAKSDAEYEKARRERAEWSEERERLRLRLQRLSIENQRLQQLLASRSRGHDPRPLRAWATAAPLVLGGGSGGAALTSTTTPLATGSSMPTPSPSLSSVAEQAHRGPGAQRPRPQQQQPPQPAEYDAGTGGNSSSGMGEEYYYSGSSSSGGSGDINGALREQLRLIEELHRSSTEYAELDARFQFAQTLWDLTATRWERRSLQLVTENEKLKGQVRHWRGLAEDTAARLDATAAQLRDRRDEVEEARRALQAAHEERQAAVAAERGAAEESTASLKAAHAEELARVQQQLQSALDDSARTREKLQGALDAAQQRADAQRQELLAAVKATEQRCGDALRARVGVETALTAAVASHEQQQARLEHELQLLRSAQASARSKWEEQSALLTTTQEENTGLTARLVEMEAGAQTVAAQLGAALEKLQQAGELEAALVNARARAEEAELEVQTQQSYYAEQLRVHQTALAALQRKRDDEVQRMGRAVERLQRRYASNKLRLAAAVKGMCQAAEATPTSPLAAAAGQDEQPSARPGGVRESFLAGASTGPDAVALLQQSAAIAATLARTLHRGTQAA</sequence>
<evidence type="ECO:0000256" key="6">
    <source>
        <dbReference type="SAM" id="MobiDB-lite"/>
    </source>
</evidence>
<evidence type="ECO:0000256" key="4">
    <source>
        <dbReference type="ARBA" id="ARBA00023175"/>
    </source>
</evidence>
<dbReference type="Proteomes" id="UP000284403">
    <property type="component" value="Unassembled WGS sequence"/>
</dbReference>
<proteinExistence type="predicted"/>
<dbReference type="RefSeq" id="XP_029231850.1">
    <property type="nucleotide sequence ID" value="XM_029368044.1"/>
</dbReference>
<keyword evidence="3" id="KW-0518">Myosin</keyword>
<gene>
    <name evidence="7" type="ORF">Tco025E_01106</name>
</gene>
<dbReference type="AlphaFoldDB" id="A0A3R7PXC7"/>
<evidence type="ECO:0000256" key="5">
    <source>
        <dbReference type="SAM" id="Coils"/>
    </source>
</evidence>
<accession>A0A3R7PXC7</accession>
<comment type="subcellular location">
    <subcellularLocation>
        <location evidence="1">Cytoplasm</location>
    </subcellularLocation>
</comment>
<dbReference type="GeneID" id="40314717"/>
<organism evidence="7 8">
    <name type="scientific">Trypanosoma conorhini</name>
    <dbReference type="NCBI Taxonomy" id="83891"/>
    <lineage>
        <taxon>Eukaryota</taxon>
        <taxon>Discoba</taxon>
        <taxon>Euglenozoa</taxon>
        <taxon>Kinetoplastea</taxon>
        <taxon>Metakinetoplastina</taxon>
        <taxon>Trypanosomatida</taxon>
        <taxon>Trypanosomatidae</taxon>
        <taxon>Trypanosoma</taxon>
    </lineage>
</organism>
<feature type="compositionally biased region" description="Low complexity" evidence="6">
    <location>
        <begin position="218"/>
        <end position="242"/>
    </location>
</feature>
<feature type="coiled-coil region" evidence="5">
    <location>
        <begin position="115"/>
        <end position="187"/>
    </location>
</feature>
<reference evidence="7 8" key="1">
    <citation type="journal article" date="2018" name="BMC Genomics">
        <title>Genomic comparison of Trypanosoma conorhini and Trypanosoma rangeli to Trypanosoma cruzi strains of high and low virulence.</title>
        <authorList>
            <person name="Bradwell K.R."/>
            <person name="Koparde V.N."/>
            <person name="Matveyev A.V."/>
            <person name="Serrano M.G."/>
            <person name="Alves J.M."/>
            <person name="Parikh H."/>
            <person name="Huang B."/>
            <person name="Lee V."/>
            <person name="Espinosa-Alvarez O."/>
            <person name="Ortiz P.A."/>
            <person name="Costa-Martins A.G."/>
            <person name="Teixeira M.M."/>
            <person name="Buck G.A."/>
        </authorList>
    </citation>
    <scope>NUCLEOTIDE SEQUENCE [LARGE SCALE GENOMIC DNA]</scope>
    <source>
        <strain evidence="7 8">025E</strain>
    </source>
</reference>
<dbReference type="EMBL" id="MKKU01000033">
    <property type="protein sequence ID" value="RNF26644.1"/>
    <property type="molecule type" value="Genomic_DNA"/>
</dbReference>
<feature type="compositionally biased region" description="Low complexity" evidence="6">
    <location>
        <begin position="249"/>
        <end position="260"/>
    </location>
</feature>
<dbReference type="GO" id="GO:0005923">
    <property type="term" value="C:bicellular tight junction"/>
    <property type="evidence" value="ECO:0007669"/>
    <property type="project" value="TreeGrafter"/>
</dbReference>
<feature type="compositionally biased region" description="Low complexity" evidence="6">
    <location>
        <begin position="11"/>
        <end position="39"/>
    </location>
</feature>
<dbReference type="OrthoDB" id="252579at2759"/>
<keyword evidence="8" id="KW-1185">Reference proteome</keyword>